<feature type="domain" description="HTH LytTR-type" evidence="5">
    <location>
        <begin position="128"/>
        <end position="227"/>
    </location>
</feature>
<dbReference type="SMART" id="SM00850">
    <property type="entry name" value="LytTR"/>
    <property type="match status" value="1"/>
</dbReference>
<dbReference type="Gene3D" id="3.40.50.2300">
    <property type="match status" value="1"/>
</dbReference>
<dbReference type="Gene3D" id="2.40.50.1020">
    <property type="entry name" value="LytTr DNA-binding domain"/>
    <property type="match status" value="1"/>
</dbReference>
<reference evidence="6" key="1">
    <citation type="submission" date="2019-11" db="EMBL/GenBank/DDBJ databases">
        <authorList>
            <person name="Feng L."/>
        </authorList>
    </citation>
    <scope>NUCLEOTIDE SEQUENCE</scope>
    <source>
        <strain evidence="6">BhanseniiLFYP23</strain>
    </source>
</reference>
<name>A0A6N2UX08_BLAHA</name>
<feature type="domain" description="Response regulatory" evidence="4">
    <location>
        <begin position="2"/>
        <end position="115"/>
    </location>
</feature>
<evidence type="ECO:0000256" key="1">
    <source>
        <dbReference type="ARBA" id="ARBA00018672"/>
    </source>
</evidence>
<dbReference type="InterPro" id="IPR007492">
    <property type="entry name" value="LytTR_DNA-bd_dom"/>
</dbReference>
<dbReference type="InterPro" id="IPR011006">
    <property type="entry name" value="CheY-like_superfamily"/>
</dbReference>
<accession>A0A6N2UX08</accession>
<dbReference type="InterPro" id="IPR046947">
    <property type="entry name" value="LytR-like"/>
</dbReference>
<evidence type="ECO:0000259" key="4">
    <source>
        <dbReference type="PROSITE" id="PS50110"/>
    </source>
</evidence>
<dbReference type="GO" id="GO:0003677">
    <property type="term" value="F:DNA binding"/>
    <property type="evidence" value="ECO:0007669"/>
    <property type="project" value="InterPro"/>
</dbReference>
<dbReference type="PROSITE" id="PS50110">
    <property type="entry name" value="RESPONSE_REGULATORY"/>
    <property type="match status" value="1"/>
</dbReference>
<evidence type="ECO:0000259" key="5">
    <source>
        <dbReference type="PROSITE" id="PS50930"/>
    </source>
</evidence>
<keyword evidence="3" id="KW-0597">Phosphoprotein</keyword>
<feature type="modified residue" description="4-aspartylphosphate" evidence="3">
    <location>
        <position position="52"/>
    </location>
</feature>
<dbReference type="SMART" id="SM00448">
    <property type="entry name" value="REC"/>
    <property type="match status" value="1"/>
</dbReference>
<protein>
    <recommendedName>
        <fullName evidence="1">Stage 0 sporulation protein A homolog</fullName>
    </recommendedName>
</protein>
<dbReference type="EMBL" id="CACRSY010000014">
    <property type="protein sequence ID" value="VYT22240.1"/>
    <property type="molecule type" value="Genomic_DNA"/>
</dbReference>
<dbReference type="PANTHER" id="PTHR37299:SF1">
    <property type="entry name" value="STAGE 0 SPORULATION PROTEIN A HOMOLOG"/>
    <property type="match status" value="1"/>
</dbReference>
<dbReference type="PANTHER" id="PTHR37299">
    <property type="entry name" value="TRANSCRIPTIONAL REGULATOR-RELATED"/>
    <property type="match status" value="1"/>
</dbReference>
<dbReference type="PROSITE" id="PS50930">
    <property type="entry name" value="HTH_LYTTR"/>
    <property type="match status" value="1"/>
</dbReference>
<gene>
    <name evidence="6" type="primary">ypdB_1</name>
    <name evidence="6" type="ORF">BHLFYP23_00699</name>
</gene>
<evidence type="ECO:0000313" key="6">
    <source>
        <dbReference type="EMBL" id="VYT22240.1"/>
    </source>
</evidence>
<dbReference type="Pfam" id="PF00072">
    <property type="entry name" value="Response_reg"/>
    <property type="match status" value="1"/>
</dbReference>
<dbReference type="Pfam" id="PF04397">
    <property type="entry name" value="LytTR"/>
    <property type="match status" value="1"/>
</dbReference>
<dbReference type="AlphaFoldDB" id="A0A6N2UX08"/>
<dbReference type="SUPFAM" id="SSF52172">
    <property type="entry name" value="CheY-like"/>
    <property type="match status" value="1"/>
</dbReference>
<dbReference type="InterPro" id="IPR001789">
    <property type="entry name" value="Sig_transdc_resp-reg_receiver"/>
</dbReference>
<dbReference type="GO" id="GO:0000156">
    <property type="term" value="F:phosphorelay response regulator activity"/>
    <property type="evidence" value="ECO:0007669"/>
    <property type="project" value="InterPro"/>
</dbReference>
<organism evidence="6">
    <name type="scientific">Blautia hansenii</name>
    <name type="common">Ruminococcus hansenii</name>
    <dbReference type="NCBI Taxonomy" id="1322"/>
    <lineage>
        <taxon>Bacteria</taxon>
        <taxon>Bacillati</taxon>
        <taxon>Bacillota</taxon>
        <taxon>Clostridia</taxon>
        <taxon>Lachnospirales</taxon>
        <taxon>Lachnospiraceae</taxon>
        <taxon>Blautia</taxon>
    </lineage>
</organism>
<evidence type="ECO:0000256" key="3">
    <source>
        <dbReference type="PROSITE-ProRule" id="PRU00169"/>
    </source>
</evidence>
<proteinExistence type="predicted"/>
<dbReference type="RefSeq" id="WP_009246278.1">
    <property type="nucleotide sequence ID" value="NZ_CACRSY010000014.1"/>
</dbReference>
<sequence length="233" mass="27521">MKIAICDDEKEIRESLRNILEEYREPLEQIDLYVGGEELLECGKSYDLLFLDIDMKGINGIETARKIRLKDKKIKIVYVTAYKEYASQAFSVHAFGYLLKPIKKEKIYRQIQDALSYEEETPKEIPILEFMTLEGRVRIPCDTIYYFEFFNRKIKLVSEKETYFMRGKISDIREKMEIYGFSAPHKSFVVNLDKVKNIKGYDIYLMNNEILPLSQKQAVAFKKSLSRFLVKKE</sequence>
<evidence type="ECO:0000256" key="2">
    <source>
        <dbReference type="ARBA" id="ARBA00024867"/>
    </source>
</evidence>
<comment type="function">
    <text evidence="2">May play the central regulatory role in sporulation. It may be an element of the effector pathway responsible for the activation of sporulation genes in response to nutritional stress. Spo0A may act in concert with spo0H (a sigma factor) to control the expression of some genes that are critical to the sporulation process.</text>
</comment>